<evidence type="ECO:0000256" key="1">
    <source>
        <dbReference type="SAM" id="Phobius"/>
    </source>
</evidence>
<evidence type="ECO:0000313" key="3">
    <source>
        <dbReference type="EMBL" id="NUZ06945.1"/>
    </source>
</evidence>
<feature type="transmembrane region" description="Helical" evidence="1">
    <location>
        <begin position="40"/>
        <end position="57"/>
    </location>
</feature>
<gene>
    <name evidence="3" type="ORF">HQN59_14365</name>
</gene>
<dbReference type="RefSeq" id="WP_176069789.1">
    <property type="nucleotide sequence ID" value="NZ_JABWMJ010000006.1"/>
</dbReference>
<organism evidence="3 4">
    <name type="scientific">Piscinibacter koreensis</name>
    <dbReference type="NCBI Taxonomy" id="2742824"/>
    <lineage>
        <taxon>Bacteria</taxon>
        <taxon>Pseudomonadati</taxon>
        <taxon>Pseudomonadota</taxon>
        <taxon>Betaproteobacteria</taxon>
        <taxon>Burkholderiales</taxon>
        <taxon>Sphaerotilaceae</taxon>
        <taxon>Piscinibacter</taxon>
    </lineage>
</organism>
<feature type="signal peptide" evidence="2">
    <location>
        <begin position="1"/>
        <end position="24"/>
    </location>
</feature>
<proteinExistence type="predicted"/>
<reference evidence="3 4" key="1">
    <citation type="submission" date="2020-06" db="EMBL/GenBank/DDBJ databases">
        <title>Schlegella sp. ID0723 isolated from air conditioner.</title>
        <authorList>
            <person name="Kim D.Y."/>
            <person name="Kim D.-U."/>
        </authorList>
    </citation>
    <scope>NUCLEOTIDE SEQUENCE [LARGE SCALE GENOMIC DNA]</scope>
    <source>
        <strain evidence="3 4">ID0723</strain>
    </source>
</reference>
<feature type="chain" id="PRO_5031057353" evidence="2">
    <location>
        <begin position="25"/>
        <end position="62"/>
    </location>
</feature>
<sequence>MFRPLMRLAMATLAAAAAASPALAHVVASDPAHAHWHPGDLLGLAAVAGLAALAVWIDRRSR</sequence>
<keyword evidence="1" id="KW-1133">Transmembrane helix</keyword>
<dbReference type="EMBL" id="JABWMJ010000006">
    <property type="protein sequence ID" value="NUZ06945.1"/>
    <property type="molecule type" value="Genomic_DNA"/>
</dbReference>
<keyword evidence="1" id="KW-0812">Transmembrane</keyword>
<keyword evidence="1" id="KW-0472">Membrane</keyword>
<dbReference type="AlphaFoldDB" id="A0A7Y6NPI5"/>
<protein>
    <submittedName>
        <fullName evidence="3">Uncharacterized protein</fullName>
    </submittedName>
</protein>
<dbReference type="Proteomes" id="UP000529637">
    <property type="component" value="Unassembled WGS sequence"/>
</dbReference>
<keyword evidence="4" id="KW-1185">Reference proteome</keyword>
<keyword evidence="2" id="KW-0732">Signal</keyword>
<accession>A0A7Y6NPI5</accession>
<name>A0A7Y6NPI5_9BURK</name>
<evidence type="ECO:0000256" key="2">
    <source>
        <dbReference type="SAM" id="SignalP"/>
    </source>
</evidence>
<evidence type="ECO:0000313" key="4">
    <source>
        <dbReference type="Proteomes" id="UP000529637"/>
    </source>
</evidence>
<comment type="caution">
    <text evidence="3">The sequence shown here is derived from an EMBL/GenBank/DDBJ whole genome shotgun (WGS) entry which is preliminary data.</text>
</comment>